<dbReference type="InterPro" id="IPR000847">
    <property type="entry name" value="LysR_HTH_N"/>
</dbReference>
<dbReference type="Pfam" id="PF00126">
    <property type="entry name" value="HTH_1"/>
    <property type="match status" value="1"/>
</dbReference>
<dbReference type="SUPFAM" id="SSF46785">
    <property type="entry name" value="Winged helix' DNA-binding domain"/>
    <property type="match status" value="1"/>
</dbReference>
<protein>
    <submittedName>
        <fullName evidence="2">Bacterial regulatory helix-turn-helix, lysR family protein</fullName>
    </submittedName>
</protein>
<dbReference type="PANTHER" id="PTHR30419">
    <property type="entry name" value="HTH-TYPE TRANSCRIPTIONAL REGULATOR YBHD"/>
    <property type="match status" value="1"/>
</dbReference>
<reference evidence="2 3" key="1">
    <citation type="submission" date="2018-12" db="EMBL/GenBank/DDBJ databases">
        <title>Persistence of Moraxella catarrhalis in Chronic Obstructive Pulmonary Disease and Regulation of the Hag/MID Adhesin.</title>
        <authorList>
            <person name="Murphy T."/>
            <person name="Zhao X."/>
            <person name="Vyas G."/>
            <person name="Aluvathingal J."/>
            <person name="Nadendla S."/>
            <person name="Tallon L."/>
            <person name="Tettelin H."/>
        </authorList>
    </citation>
    <scope>NUCLEOTIDE SEQUENCE [LARGE SCALE GENOMIC DNA]</scope>
    <source>
        <strain evidence="2 3">173P27B1</strain>
    </source>
</reference>
<evidence type="ECO:0000313" key="2">
    <source>
        <dbReference type="EMBL" id="RUO17850.1"/>
    </source>
</evidence>
<sequence length="59" mass="6772">MNITFRQLRAFASIVRHHSFSKAATELHLTQSSLSGLIKEMEKNSWILDCLTVQHGKFI</sequence>
<feature type="domain" description="HTH lysR-type" evidence="1">
    <location>
        <begin position="3"/>
        <end position="43"/>
    </location>
</feature>
<dbReference type="PROSITE" id="PS50931">
    <property type="entry name" value="HTH_LYSR"/>
    <property type="match status" value="1"/>
</dbReference>
<dbReference type="PANTHER" id="PTHR30419:SF8">
    <property type="entry name" value="NITROGEN ASSIMILATION TRANSCRIPTIONAL ACTIVATOR-RELATED"/>
    <property type="match status" value="1"/>
</dbReference>
<dbReference type="InterPro" id="IPR036388">
    <property type="entry name" value="WH-like_DNA-bd_sf"/>
</dbReference>
<dbReference type="Gene3D" id="1.10.10.10">
    <property type="entry name" value="Winged helix-like DNA-binding domain superfamily/Winged helix DNA-binding domain"/>
    <property type="match status" value="1"/>
</dbReference>
<keyword evidence="3" id="KW-1185">Reference proteome</keyword>
<evidence type="ECO:0000259" key="1">
    <source>
        <dbReference type="PROSITE" id="PS50931"/>
    </source>
</evidence>
<organism evidence="2 3">
    <name type="scientific">Moraxella catarrhalis</name>
    <name type="common">Branhamella catarrhalis</name>
    <dbReference type="NCBI Taxonomy" id="480"/>
    <lineage>
        <taxon>Bacteria</taxon>
        <taxon>Pseudomonadati</taxon>
        <taxon>Pseudomonadota</taxon>
        <taxon>Gammaproteobacteria</taxon>
        <taxon>Moraxellales</taxon>
        <taxon>Moraxellaceae</taxon>
        <taxon>Moraxella</taxon>
    </lineage>
</organism>
<accession>A0ABY0BMW2</accession>
<dbReference type="RefSeq" id="WP_260563406.1">
    <property type="nucleotide sequence ID" value="NZ_RYEQ01000016.1"/>
</dbReference>
<name>A0ABY0BMW2_MORCA</name>
<gene>
    <name evidence="2" type="ORF">EJK54_1554</name>
</gene>
<dbReference type="EMBL" id="RYER01000001">
    <property type="protein sequence ID" value="RUO17850.1"/>
    <property type="molecule type" value="Genomic_DNA"/>
</dbReference>
<dbReference type="InterPro" id="IPR036390">
    <property type="entry name" value="WH_DNA-bd_sf"/>
</dbReference>
<comment type="caution">
    <text evidence="2">The sequence shown here is derived from an EMBL/GenBank/DDBJ whole genome shotgun (WGS) entry which is preliminary data.</text>
</comment>
<evidence type="ECO:0000313" key="3">
    <source>
        <dbReference type="Proteomes" id="UP000268436"/>
    </source>
</evidence>
<dbReference type="Proteomes" id="UP000268436">
    <property type="component" value="Unassembled WGS sequence"/>
</dbReference>
<proteinExistence type="predicted"/>
<dbReference type="InterPro" id="IPR050950">
    <property type="entry name" value="HTH-type_LysR_regulators"/>
</dbReference>